<name>A0A151GVF1_DRECN</name>
<evidence type="ECO:0000256" key="1">
    <source>
        <dbReference type="SAM" id="MobiDB-lite"/>
    </source>
</evidence>
<dbReference type="EMBL" id="LAYC01000001">
    <property type="protein sequence ID" value="KYK61087.1"/>
    <property type="molecule type" value="Genomic_DNA"/>
</dbReference>
<dbReference type="InParanoid" id="A0A151GVF1"/>
<comment type="caution">
    <text evidence="2">The sequence shown here is derived from an EMBL/GenBank/DDBJ whole genome shotgun (WGS) entry which is preliminary data.</text>
</comment>
<dbReference type="GeneID" id="63714871"/>
<feature type="compositionally biased region" description="Basic and acidic residues" evidence="1">
    <location>
        <begin position="152"/>
        <end position="167"/>
    </location>
</feature>
<feature type="region of interest" description="Disordered" evidence="1">
    <location>
        <begin position="152"/>
        <end position="184"/>
    </location>
</feature>
<organism evidence="2 3">
    <name type="scientific">Drechmeria coniospora</name>
    <name type="common">Nematophagous fungus</name>
    <name type="synonym">Meria coniospora</name>
    <dbReference type="NCBI Taxonomy" id="98403"/>
    <lineage>
        <taxon>Eukaryota</taxon>
        <taxon>Fungi</taxon>
        <taxon>Dikarya</taxon>
        <taxon>Ascomycota</taxon>
        <taxon>Pezizomycotina</taxon>
        <taxon>Sordariomycetes</taxon>
        <taxon>Hypocreomycetidae</taxon>
        <taxon>Hypocreales</taxon>
        <taxon>Ophiocordycipitaceae</taxon>
        <taxon>Drechmeria</taxon>
    </lineage>
</organism>
<sequence length="745" mass="84012">MGDSSSELVVAVVALVVSFVALSATFMQVLQQYYASASGYTQCNEQVMGAWARTKSRNFIWEELRFEVQFDAPVIFVSPPSNRNGPILGAPIAFLDGTQKSLDETCDMAEMDPRKEYEAKTVKERIHTADNERASWLVLLCAVQRMEAKSRDWQQWRHEQQRRHEPPRPLGDVAEEGRVLPPPPSLAESHTLVVALQRKRKSWDTMPPSMSKPYATTTMCHLVEMMAALGVYWKQFDRKHDRYRAEGNGFVVLGERLRELGLVFSFQVYGECRFEGNRVMPVDYVKELCFGYVPTIYRETLDRRRLRAPSDELRDLGSLQMASRSEIAETLVVIGCNKNTVQYFLDGHGKTAHLFPLSFEILGMLSRTFHIENTYYTYIPNPTPDRWDERSLSLIKMMEAYEELSEVPLAGVPRNETLQLGLAQHARAIIRHHGDGDKAAGFLLRALHAALDDTDEILTAKPTTTHGTSSGLSDKAAAAPMEKQRQRREMVQDVLRSHIQEVLRLMNERDDQGSDSHSLVVPQKAPASPSSGRSRLPSVAESAPPRFAEIYEEGPEYRQHKYMEVYFQVVRRNVVPRATESTIRRASFTGKCGVHRRCSSNVADGPPGLRLGKHGSGGTRASAAAHRRGDSGSTTQTAHHLLDVDVDEPEEGATSRPGHEELPRQHSAVRESEKESRPRLEDDVGLKTTQVTQVPLADQNVSHDDVWCTLVFRMICWLMLHDFNLQDVQVSKSELMGSRMPVYIA</sequence>
<dbReference type="AlphaFoldDB" id="A0A151GVF1"/>
<dbReference type="STRING" id="98403.A0A151GVF1"/>
<evidence type="ECO:0000313" key="3">
    <source>
        <dbReference type="Proteomes" id="UP000076580"/>
    </source>
</evidence>
<accession>A0A151GVF1</accession>
<evidence type="ECO:0000313" key="2">
    <source>
        <dbReference type="EMBL" id="KYK61087.1"/>
    </source>
</evidence>
<proteinExistence type="predicted"/>
<dbReference type="Proteomes" id="UP000076580">
    <property type="component" value="Chromosome 01"/>
</dbReference>
<gene>
    <name evidence="2" type="ORF">DCS_02228</name>
</gene>
<dbReference type="RefSeq" id="XP_040660439.1">
    <property type="nucleotide sequence ID" value="XM_040799556.1"/>
</dbReference>
<feature type="compositionally biased region" description="Basic and acidic residues" evidence="1">
    <location>
        <begin position="657"/>
        <end position="685"/>
    </location>
</feature>
<feature type="region of interest" description="Disordered" evidence="1">
    <location>
        <begin position="598"/>
        <end position="686"/>
    </location>
</feature>
<keyword evidence="3" id="KW-1185">Reference proteome</keyword>
<feature type="region of interest" description="Disordered" evidence="1">
    <location>
        <begin position="509"/>
        <end position="542"/>
    </location>
</feature>
<reference evidence="2 3" key="1">
    <citation type="journal article" date="2016" name="Sci. Rep.">
        <title>Insights into Adaptations to a Near-Obligate Nematode Endoparasitic Lifestyle from the Finished Genome of Drechmeria coniospora.</title>
        <authorList>
            <person name="Zhang L."/>
            <person name="Zhou Z."/>
            <person name="Guo Q."/>
            <person name="Fokkens L."/>
            <person name="Miskei M."/>
            <person name="Pocsi I."/>
            <person name="Zhang W."/>
            <person name="Chen M."/>
            <person name="Wang L."/>
            <person name="Sun Y."/>
            <person name="Donzelli B.G."/>
            <person name="Gibson D.M."/>
            <person name="Nelson D.R."/>
            <person name="Luo J.G."/>
            <person name="Rep M."/>
            <person name="Liu H."/>
            <person name="Yang S."/>
            <person name="Wang J."/>
            <person name="Krasnoff S.B."/>
            <person name="Xu Y."/>
            <person name="Molnar I."/>
            <person name="Lin M."/>
        </authorList>
    </citation>
    <scope>NUCLEOTIDE SEQUENCE [LARGE SCALE GENOMIC DNA]</scope>
    <source>
        <strain evidence="2 3">ARSEF 6962</strain>
    </source>
</reference>
<protein>
    <submittedName>
        <fullName evidence="2">Putative Modin</fullName>
    </submittedName>
</protein>